<dbReference type="Proteomes" id="UP000563898">
    <property type="component" value="Unassembled WGS sequence"/>
</dbReference>
<evidence type="ECO:0000259" key="2">
    <source>
        <dbReference type="Pfam" id="PF20530"/>
    </source>
</evidence>
<sequence length="418" mass="46284">MQVDPVGVDHRTILSSNRFPPPPPDGSDSSAIAGYLTDTRVAWLEHGLDCRRADRTTAEAAISELYRITKHPPPQFIWIASPHAAVRCIQTEKFDTTTAPGRDDAPNRIAAMLARSRDAVEKRLDRLSPVFPNRRVTPGRAQAGRTQTLSPAEALEGGAEVPDVVRAAIRDSLRTSLFDNIGRPIKSTLPVMPGVGTWFGQHEAHRSAFGLVAYRLGLARLPPDEVELLEITTALAVSAGWWWAFDDVCVLAERPISVDTEPIPHSPHGTRRLHRDDGPAVAYADGCAVHAVHGTIVPHWVIDDPTPERIAAERNIEIRRTAIERIGWDRWIDDAGMRLIDESDDPGNEAATLALYASPRQWRTNQRILVVTNGSRERDGRRRRYGIHVPGWVPTALTAAAWTYGLDADDYAQLVRRT</sequence>
<name>A0A846WK51_9ACTN</name>
<dbReference type="InterPro" id="IPR046633">
    <property type="entry name" value="DUF6745"/>
</dbReference>
<protein>
    <recommendedName>
        <fullName evidence="2">DUF6745 domain-containing protein</fullName>
    </recommendedName>
</protein>
<comment type="caution">
    <text evidence="3">The sequence shown here is derived from an EMBL/GenBank/DDBJ whole genome shotgun (WGS) entry which is preliminary data.</text>
</comment>
<gene>
    <name evidence="3" type="ORF">HGA05_03960</name>
</gene>
<reference evidence="3 4" key="1">
    <citation type="submission" date="2020-04" db="EMBL/GenBank/DDBJ databases">
        <title>MicrobeNet Type strains.</title>
        <authorList>
            <person name="Nicholson A.C."/>
        </authorList>
    </citation>
    <scope>NUCLEOTIDE SEQUENCE [LARGE SCALE GENOMIC DNA]</scope>
    <source>
        <strain evidence="3 4">ATCC BAA-14</strain>
    </source>
</reference>
<feature type="domain" description="DUF6745" evidence="2">
    <location>
        <begin position="218"/>
        <end position="413"/>
    </location>
</feature>
<dbReference type="EMBL" id="JAAXPC010000002">
    <property type="protein sequence ID" value="NKY00721.1"/>
    <property type="molecule type" value="Genomic_DNA"/>
</dbReference>
<evidence type="ECO:0000313" key="4">
    <source>
        <dbReference type="Proteomes" id="UP000563898"/>
    </source>
</evidence>
<accession>A0A846WK51</accession>
<dbReference type="Pfam" id="PF20530">
    <property type="entry name" value="DUF6745"/>
    <property type="match status" value="1"/>
</dbReference>
<evidence type="ECO:0000256" key="1">
    <source>
        <dbReference type="SAM" id="MobiDB-lite"/>
    </source>
</evidence>
<organism evidence="3 4">
    <name type="scientific">Gordonia polyisoprenivorans</name>
    <dbReference type="NCBI Taxonomy" id="84595"/>
    <lineage>
        <taxon>Bacteria</taxon>
        <taxon>Bacillati</taxon>
        <taxon>Actinomycetota</taxon>
        <taxon>Actinomycetes</taxon>
        <taxon>Mycobacteriales</taxon>
        <taxon>Gordoniaceae</taxon>
        <taxon>Gordonia</taxon>
    </lineage>
</organism>
<dbReference type="AlphaFoldDB" id="A0A846WK51"/>
<proteinExistence type="predicted"/>
<feature type="region of interest" description="Disordered" evidence="1">
    <location>
        <begin position="1"/>
        <end position="31"/>
    </location>
</feature>
<evidence type="ECO:0000313" key="3">
    <source>
        <dbReference type="EMBL" id="NKY00721.1"/>
    </source>
</evidence>